<evidence type="ECO:0000256" key="4">
    <source>
        <dbReference type="ARBA" id="ARBA00023098"/>
    </source>
</evidence>
<dbReference type="PANTHER" id="PTHR43180:SF28">
    <property type="entry name" value="NAD(P)-BINDING ROSSMANN-FOLD SUPERFAMILY PROTEIN"/>
    <property type="match status" value="1"/>
</dbReference>
<dbReference type="FunFam" id="3.40.50.720:FF:000084">
    <property type="entry name" value="Short-chain dehydrogenase reductase"/>
    <property type="match status" value="1"/>
</dbReference>
<accession>A0A381SMH7</accession>
<dbReference type="PRINTS" id="PR00080">
    <property type="entry name" value="SDRFAMILY"/>
</dbReference>
<dbReference type="InterPro" id="IPR036291">
    <property type="entry name" value="NAD(P)-bd_dom_sf"/>
</dbReference>
<evidence type="ECO:0000256" key="3">
    <source>
        <dbReference type="ARBA" id="ARBA00023027"/>
    </source>
</evidence>
<evidence type="ECO:0000256" key="2">
    <source>
        <dbReference type="ARBA" id="ARBA00023002"/>
    </source>
</evidence>
<proteinExistence type="inferred from homology"/>
<dbReference type="InterPro" id="IPR002347">
    <property type="entry name" value="SDR_fam"/>
</dbReference>
<protein>
    <recommendedName>
        <fullName evidence="6">Cyclopentanol dehydrogenase</fullName>
    </recommendedName>
</protein>
<dbReference type="PANTHER" id="PTHR43180">
    <property type="entry name" value="3-OXOACYL-(ACYL-CARRIER-PROTEIN) REDUCTASE (AFU_ORTHOLOGUE AFUA_6G11210)"/>
    <property type="match status" value="1"/>
</dbReference>
<evidence type="ECO:0000256" key="1">
    <source>
        <dbReference type="ARBA" id="ARBA00006484"/>
    </source>
</evidence>
<dbReference type="GO" id="GO:0016491">
    <property type="term" value="F:oxidoreductase activity"/>
    <property type="evidence" value="ECO:0007669"/>
    <property type="project" value="UniProtKB-KW"/>
</dbReference>
<evidence type="ECO:0008006" key="6">
    <source>
        <dbReference type="Google" id="ProtNLM"/>
    </source>
</evidence>
<keyword evidence="2" id="KW-0560">Oxidoreductase</keyword>
<sequence>VRLEGKTAIVTGASNGMGASEARLFASEGATVIACDIDSSAGESLVDDICEAGGNAKYVHCDVTSESDWINMVETVQAEHGGLDILVNNAGISSTSVDDNLDTEAWHRIMGVNSTGVFLGTKTAAETMKDQGGGSIVNISSIMGFVGGGYGHPAYHASKGAVRIFTKAMAVKYGPFGIRVNSVHPGFMPPMVSSNHAVAGDRDRYISQTPLRRTGKTSEVAYGVLFLSSDEASFITGTELVIDGGYIAQ</sequence>
<dbReference type="GO" id="GO:0006629">
    <property type="term" value="P:lipid metabolic process"/>
    <property type="evidence" value="ECO:0007669"/>
    <property type="project" value="UniProtKB-KW"/>
</dbReference>
<dbReference type="EMBL" id="UINC01003231">
    <property type="protein sequence ID" value="SVA04498.1"/>
    <property type="molecule type" value="Genomic_DNA"/>
</dbReference>
<keyword evidence="3" id="KW-0520">NAD</keyword>
<dbReference type="AlphaFoldDB" id="A0A381SMH7"/>
<feature type="non-terminal residue" evidence="5">
    <location>
        <position position="1"/>
    </location>
</feature>
<organism evidence="5">
    <name type="scientific">marine metagenome</name>
    <dbReference type="NCBI Taxonomy" id="408172"/>
    <lineage>
        <taxon>unclassified sequences</taxon>
        <taxon>metagenomes</taxon>
        <taxon>ecological metagenomes</taxon>
    </lineage>
</organism>
<dbReference type="PRINTS" id="PR00081">
    <property type="entry name" value="GDHRDH"/>
</dbReference>
<dbReference type="SUPFAM" id="SSF51735">
    <property type="entry name" value="NAD(P)-binding Rossmann-fold domains"/>
    <property type="match status" value="1"/>
</dbReference>
<name>A0A381SMH7_9ZZZZ</name>
<keyword evidence="4" id="KW-0443">Lipid metabolism</keyword>
<comment type="similarity">
    <text evidence="1">Belongs to the short-chain dehydrogenases/reductases (SDR) family.</text>
</comment>
<gene>
    <name evidence="5" type="ORF">METZ01_LOCUS57352</name>
</gene>
<dbReference type="Gene3D" id="3.40.50.720">
    <property type="entry name" value="NAD(P)-binding Rossmann-like Domain"/>
    <property type="match status" value="1"/>
</dbReference>
<dbReference type="NCBIfam" id="NF005559">
    <property type="entry name" value="PRK07231.1"/>
    <property type="match status" value="1"/>
</dbReference>
<evidence type="ECO:0000313" key="5">
    <source>
        <dbReference type="EMBL" id="SVA04498.1"/>
    </source>
</evidence>
<dbReference type="Pfam" id="PF13561">
    <property type="entry name" value="adh_short_C2"/>
    <property type="match status" value="1"/>
</dbReference>
<reference evidence="5" key="1">
    <citation type="submission" date="2018-05" db="EMBL/GenBank/DDBJ databases">
        <authorList>
            <person name="Lanie J.A."/>
            <person name="Ng W.-L."/>
            <person name="Kazmierczak K.M."/>
            <person name="Andrzejewski T.M."/>
            <person name="Davidsen T.M."/>
            <person name="Wayne K.J."/>
            <person name="Tettelin H."/>
            <person name="Glass J.I."/>
            <person name="Rusch D."/>
            <person name="Podicherti R."/>
            <person name="Tsui H.-C.T."/>
            <person name="Winkler M.E."/>
        </authorList>
    </citation>
    <scope>NUCLEOTIDE SEQUENCE</scope>
</reference>